<proteinExistence type="predicted"/>
<reference evidence="2" key="1">
    <citation type="journal article" date="2023" name="Mol. Phylogenet. Evol.">
        <title>Genome-scale phylogeny and comparative genomics of the fungal order Sordariales.</title>
        <authorList>
            <person name="Hensen N."/>
            <person name="Bonometti L."/>
            <person name="Westerberg I."/>
            <person name="Brannstrom I.O."/>
            <person name="Guillou S."/>
            <person name="Cros-Aarteil S."/>
            <person name="Calhoun S."/>
            <person name="Haridas S."/>
            <person name="Kuo A."/>
            <person name="Mondo S."/>
            <person name="Pangilinan J."/>
            <person name="Riley R."/>
            <person name="LaButti K."/>
            <person name="Andreopoulos B."/>
            <person name="Lipzen A."/>
            <person name="Chen C."/>
            <person name="Yan M."/>
            <person name="Daum C."/>
            <person name="Ng V."/>
            <person name="Clum A."/>
            <person name="Steindorff A."/>
            <person name="Ohm R.A."/>
            <person name="Martin F."/>
            <person name="Silar P."/>
            <person name="Natvig D.O."/>
            <person name="Lalanne C."/>
            <person name="Gautier V."/>
            <person name="Ament-Velasquez S.L."/>
            <person name="Kruys A."/>
            <person name="Hutchinson M.I."/>
            <person name="Powell A.J."/>
            <person name="Barry K."/>
            <person name="Miller A.N."/>
            <person name="Grigoriev I.V."/>
            <person name="Debuchy R."/>
            <person name="Gladieux P."/>
            <person name="Hiltunen Thoren M."/>
            <person name="Johannesson H."/>
        </authorList>
    </citation>
    <scope>NUCLEOTIDE SEQUENCE</scope>
    <source>
        <strain evidence="2">PSN243</strain>
    </source>
</reference>
<dbReference type="Proteomes" id="UP001321760">
    <property type="component" value="Unassembled WGS sequence"/>
</dbReference>
<feature type="compositionally biased region" description="Low complexity" evidence="1">
    <location>
        <begin position="264"/>
        <end position="285"/>
    </location>
</feature>
<feature type="compositionally biased region" description="Basic and acidic residues" evidence="1">
    <location>
        <begin position="353"/>
        <end position="364"/>
    </location>
</feature>
<evidence type="ECO:0000313" key="2">
    <source>
        <dbReference type="EMBL" id="KAK4453226.1"/>
    </source>
</evidence>
<feature type="compositionally biased region" description="Low complexity" evidence="1">
    <location>
        <begin position="422"/>
        <end position="439"/>
    </location>
</feature>
<feature type="region of interest" description="Disordered" evidence="1">
    <location>
        <begin position="1"/>
        <end position="225"/>
    </location>
</feature>
<comment type="caution">
    <text evidence="2">The sequence shown here is derived from an EMBL/GenBank/DDBJ whole genome shotgun (WGS) entry which is preliminary data.</text>
</comment>
<protein>
    <submittedName>
        <fullName evidence="2">Uncharacterized protein</fullName>
    </submittedName>
</protein>
<feature type="region of interest" description="Disordered" evidence="1">
    <location>
        <begin position="305"/>
        <end position="523"/>
    </location>
</feature>
<feature type="compositionally biased region" description="Basic and acidic residues" evidence="1">
    <location>
        <begin position="441"/>
        <end position="457"/>
    </location>
</feature>
<feature type="compositionally biased region" description="Basic and acidic residues" evidence="1">
    <location>
        <begin position="24"/>
        <end position="46"/>
    </location>
</feature>
<gene>
    <name evidence="2" type="ORF">QBC34DRAFT_292151</name>
</gene>
<dbReference type="EMBL" id="MU865921">
    <property type="protein sequence ID" value="KAK4453226.1"/>
    <property type="molecule type" value="Genomic_DNA"/>
</dbReference>
<keyword evidence="3" id="KW-1185">Reference proteome</keyword>
<organism evidence="2 3">
    <name type="scientific">Podospora aff. communis PSN243</name>
    <dbReference type="NCBI Taxonomy" id="3040156"/>
    <lineage>
        <taxon>Eukaryota</taxon>
        <taxon>Fungi</taxon>
        <taxon>Dikarya</taxon>
        <taxon>Ascomycota</taxon>
        <taxon>Pezizomycotina</taxon>
        <taxon>Sordariomycetes</taxon>
        <taxon>Sordariomycetidae</taxon>
        <taxon>Sordariales</taxon>
        <taxon>Podosporaceae</taxon>
        <taxon>Podospora</taxon>
    </lineage>
</organism>
<feature type="compositionally biased region" description="Basic and acidic residues" evidence="1">
    <location>
        <begin position="487"/>
        <end position="500"/>
    </location>
</feature>
<accession>A0AAV9GZF9</accession>
<reference evidence="2" key="2">
    <citation type="submission" date="2023-05" db="EMBL/GenBank/DDBJ databases">
        <authorList>
            <consortium name="Lawrence Berkeley National Laboratory"/>
            <person name="Steindorff A."/>
            <person name="Hensen N."/>
            <person name="Bonometti L."/>
            <person name="Westerberg I."/>
            <person name="Brannstrom I.O."/>
            <person name="Guillou S."/>
            <person name="Cros-Aarteil S."/>
            <person name="Calhoun S."/>
            <person name="Haridas S."/>
            <person name="Kuo A."/>
            <person name="Mondo S."/>
            <person name="Pangilinan J."/>
            <person name="Riley R."/>
            <person name="Labutti K."/>
            <person name="Andreopoulos B."/>
            <person name="Lipzen A."/>
            <person name="Chen C."/>
            <person name="Yanf M."/>
            <person name="Daum C."/>
            <person name="Ng V."/>
            <person name="Clum A."/>
            <person name="Ohm R."/>
            <person name="Martin F."/>
            <person name="Silar P."/>
            <person name="Natvig D."/>
            <person name="Lalanne C."/>
            <person name="Gautier V."/>
            <person name="Ament-Velasquez S.L."/>
            <person name="Kruys A."/>
            <person name="Hutchinson M.I."/>
            <person name="Powell A.J."/>
            <person name="Barry K."/>
            <person name="Miller A.N."/>
            <person name="Grigoriev I.V."/>
            <person name="Debuchy R."/>
            <person name="Gladieux P."/>
            <person name="Thoren M.H."/>
            <person name="Johannesson H."/>
        </authorList>
    </citation>
    <scope>NUCLEOTIDE SEQUENCE</scope>
    <source>
        <strain evidence="2">PSN243</strain>
    </source>
</reference>
<feature type="compositionally biased region" description="Basic and acidic residues" evidence="1">
    <location>
        <begin position="86"/>
        <end position="100"/>
    </location>
</feature>
<feature type="region of interest" description="Disordered" evidence="1">
    <location>
        <begin position="243"/>
        <end position="292"/>
    </location>
</feature>
<evidence type="ECO:0000313" key="3">
    <source>
        <dbReference type="Proteomes" id="UP001321760"/>
    </source>
</evidence>
<sequence length="879" mass="98816">MAERDDFDSFLRTGSFRTSRSRSPHPDRIYDRPAPEKLPYRSDVRPSRSSGRSEQARGPPPPRVEDEVESLAREYSPSIPPSQSEDEPKNRGEIDQHPLMEEVFDENPERRFVIVTNSEPGSDDAGDTARADPRLSPTKSEYDENTCRQYVLVSSDEKSSGPAKAPGLSKRKSHRDLPRLETESQPLQPPPEPSIRRSNSRRNREKAVVDQPAQGSARPNDDIFLSPVVTHTAGGRERAYLDFNAGSRLHSRTKSRLRNDRGSTRSSTSPSVSRRRMSSTTGSRPFLNPMVDGYGNGNADAVIAFMNPGGDLPPPPRGGRTGESPTKTRKSNSPPYPDLSRDRLPERPAGQRSRRESSTRERGEYYGSESLKSSRSNRSERPRPRRTGTEPDSFLSPDRSRTGPKGPSPLPSPRIAQGSQFPGSSSLPSPRSSTLPYPSGGRRDDESPPRRQDESGRGSRPRAPSRSTSIPSSAVPLPIPVSGRGNPSDRRIPAITREESQDPSSPVVPYWQAASSDPEKKRVSDQQIMTFKQYSEDIQRGTLPRPPECRWIVPTVPDGDVEFLSLQGAENFLICPDCYGDVFAKNEDFKRFFVDAPDRPPDKAVSCNFGSSPWYRIAFILTLKHQHQDLRLLEAVASVDARRPPCPGPEIANRVWYSIVDPSSGRLIERFDICPSCVGMVTALLPNLAEAFEPVESHDTLFESACDFYYAPDRRRFLEFFNLMETTHDKSLNQRGGPDFQTLADCIRNISLGPECPRNAKARNRKWHVMDGLSAFTVCEECYDAVVWPLVEGKSEVANNFIRKRQRLEVASCQLYSERMREVFRRACKRNDMGLLESKIKEKLELRSKLAYLLQQQNQEDPGLQNERADVIRKLREIE</sequence>
<dbReference type="AlphaFoldDB" id="A0AAV9GZF9"/>
<name>A0AAV9GZF9_9PEZI</name>
<feature type="compositionally biased region" description="Low complexity" evidence="1">
    <location>
        <begin position="461"/>
        <end position="476"/>
    </location>
</feature>
<evidence type="ECO:0000256" key="1">
    <source>
        <dbReference type="SAM" id="MobiDB-lite"/>
    </source>
</evidence>